<keyword evidence="3" id="KW-0472">Membrane</keyword>
<accession>A0ABX2TDL6</accession>
<proteinExistence type="predicted"/>
<feature type="transmembrane region" description="Helical" evidence="3">
    <location>
        <begin position="79"/>
        <end position="100"/>
    </location>
</feature>
<feature type="coiled-coil region" evidence="1">
    <location>
        <begin position="185"/>
        <end position="219"/>
    </location>
</feature>
<evidence type="ECO:0008006" key="6">
    <source>
        <dbReference type="Google" id="ProtNLM"/>
    </source>
</evidence>
<dbReference type="RefSeq" id="WP_180283021.1">
    <property type="nucleotide sequence ID" value="NZ_JABFDB010000011.1"/>
</dbReference>
<name>A0ABX2TDL6_9PROT</name>
<protein>
    <recommendedName>
        <fullName evidence="6">Chromosome partition protein Smc</fullName>
    </recommendedName>
</protein>
<dbReference type="Gene3D" id="1.10.287.1490">
    <property type="match status" value="1"/>
</dbReference>
<feature type="compositionally biased region" description="Basic and acidic residues" evidence="2">
    <location>
        <begin position="1"/>
        <end position="10"/>
    </location>
</feature>
<evidence type="ECO:0000256" key="1">
    <source>
        <dbReference type="SAM" id="Coils"/>
    </source>
</evidence>
<keyword evidence="1" id="KW-0175">Coiled coil</keyword>
<keyword evidence="3" id="KW-0812">Transmembrane</keyword>
<feature type="compositionally biased region" description="Basic and acidic residues" evidence="2">
    <location>
        <begin position="37"/>
        <end position="48"/>
    </location>
</feature>
<evidence type="ECO:0000256" key="2">
    <source>
        <dbReference type="SAM" id="MobiDB-lite"/>
    </source>
</evidence>
<evidence type="ECO:0000313" key="5">
    <source>
        <dbReference type="Proteomes" id="UP000584642"/>
    </source>
</evidence>
<keyword evidence="3" id="KW-1133">Transmembrane helix</keyword>
<evidence type="ECO:0000256" key="3">
    <source>
        <dbReference type="SAM" id="Phobius"/>
    </source>
</evidence>
<keyword evidence="5" id="KW-1185">Reference proteome</keyword>
<dbReference type="Proteomes" id="UP000584642">
    <property type="component" value="Unassembled WGS sequence"/>
</dbReference>
<dbReference type="Gene3D" id="1.20.5.340">
    <property type="match status" value="1"/>
</dbReference>
<reference evidence="4 5" key="1">
    <citation type="submission" date="2020-05" db="EMBL/GenBank/DDBJ databases">
        <title>Azospirillum oleiclasticum sp. nov, a nitrogen-fixing and heavy crude oil-emulsifying bacterium isolated from the crude oil of Yumen Oilfield.</title>
        <authorList>
            <person name="Wu D."/>
            <person name="Cai M."/>
            <person name="Zhang X."/>
        </authorList>
    </citation>
    <scope>NUCLEOTIDE SEQUENCE [LARGE SCALE GENOMIC DNA]</scope>
    <source>
        <strain evidence="4 5">ROY-1-1-2</strain>
    </source>
</reference>
<organism evidence="4 5">
    <name type="scientific">Azospirillum oleiclasticum</name>
    <dbReference type="NCBI Taxonomy" id="2735135"/>
    <lineage>
        <taxon>Bacteria</taxon>
        <taxon>Pseudomonadati</taxon>
        <taxon>Pseudomonadota</taxon>
        <taxon>Alphaproteobacteria</taxon>
        <taxon>Rhodospirillales</taxon>
        <taxon>Azospirillaceae</taxon>
        <taxon>Azospirillum</taxon>
    </lineage>
</organism>
<sequence>MSEPSRDDQKTAPSFGAESGAKPFPEFLVPPPGADPGPKDGARAEARAFQEPPALPRLATDAPLPPLAAKPPRARGTGLALFCALIALVGAGGTIAAPSLRPILAEQLRAQFGDKPWVGIVTGTADTRPPEVIEVDLQRFDQRINALSTALATTPAGQPVDRDTLNRFVEASGESERFLSLTDQLRRAEDQVLQLSKALGALETRLAKIDSRADQMEASGRALAVRLEQGEGTAREHTSRLSMVEGGMTKAVARADELAGAQTAAGGRLDGVEQKLVQVADAGAAAVAAVASRATALESGAQAVVAQIAGLGDSIKAVTDRTAAVEAAVQAATVATGEKVAAVETALAARIDAVDGRVTATDGRVTAVDGRVTVIDGRMDGIDGAIGPLRDSVQANSQGVQALGTRIDEVEEKIPAPTAGPVLLTLATRIRTALDEGEPFAAEVQALRQFGGNDPVIAASAERLAPLATRGAPSLSLLRRDFNTAAKKVLEAEEAAAPPWYERQMATVQSYFGWTVAPPAVPGEAARAALGRAAASITNGNFAEAVKDLAALQPPGAVHADAWLRMAMIRVEAERALRGLNEAALRRLASAEVKP</sequence>
<gene>
    <name evidence="4" type="ORF">HND93_16140</name>
</gene>
<feature type="region of interest" description="Disordered" evidence="2">
    <location>
        <begin position="1"/>
        <end position="63"/>
    </location>
</feature>
<comment type="caution">
    <text evidence="4">The sequence shown here is derived from an EMBL/GenBank/DDBJ whole genome shotgun (WGS) entry which is preliminary data.</text>
</comment>
<evidence type="ECO:0000313" key="4">
    <source>
        <dbReference type="EMBL" id="NYZ21248.1"/>
    </source>
</evidence>
<dbReference type="EMBL" id="JABFDB010000011">
    <property type="protein sequence ID" value="NYZ21248.1"/>
    <property type="molecule type" value="Genomic_DNA"/>
</dbReference>